<reference evidence="1 2" key="1">
    <citation type="submission" date="2017-07" db="EMBL/GenBank/DDBJ databases">
        <title>Analysis of two Campylobacter avium genomes and identification of a novel hippuricase gene.</title>
        <authorList>
            <person name="Miller W.G."/>
            <person name="Chapman M.H."/>
            <person name="Yee E."/>
            <person name="Revez J."/>
            <person name="Bono J.L."/>
            <person name="Rossi M."/>
        </authorList>
    </citation>
    <scope>NUCLEOTIDE SEQUENCE [LARGE SCALE GENOMIC DNA]</scope>
    <source>
        <strain evidence="1 2">LMG 24591</strain>
    </source>
</reference>
<evidence type="ECO:0000313" key="1">
    <source>
        <dbReference type="EMBL" id="ASQ30865.1"/>
    </source>
</evidence>
<dbReference type="SUPFAM" id="SSF52402">
    <property type="entry name" value="Adenine nucleotide alpha hydrolases-like"/>
    <property type="match status" value="1"/>
</dbReference>
<name>A0A222MYB6_9BACT</name>
<accession>A0A222MYB6</accession>
<dbReference type="EMBL" id="CP022347">
    <property type="protein sequence ID" value="ASQ30865.1"/>
    <property type="molecule type" value="Genomic_DNA"/>
</dbReference>
<dbReference type="Proteomes" id="UP000201169">
    <property type="component" value="Chromosome"/>
</dbReference>
<gene>
    <name evidence="1" type="primary">ptmG</name>
    <name evidence="1" type="ORF">CAV_1239</name>
</gene>
<proteinExistence type="predicted"/>
<evidence type="ECO:0000313" key="2">
    <source>
        <dbReference type="Proteomes" id="UP000201169"/>
    </source>
</evidence>
<dbReference type="KEGG" id="cavi:CAV_1239"/>
<dbReference type="NCBIfam" id="TIGR03573">
    <property type="entry name" value="WbuX"/>
    <property type="match status" value="1"/>
</dbReference>
<dbReference type="RefSeq" id="WP_094325664.1">
    <property type="nucleotide sequence ID" value="NZ_CP022347.1"/>
</dbReference>
<sequence length="381" mass="44699">MIYCDFCVMPNTRVGIKFEKTKDNKNICSACINHKKKKEIDYKARFKELESLCDKHRARNGKFDYDCAIAVSGGKDSHYQVYIMKEVLKMNPILFTVEDNFTMTEAGKKNLQNLSSEFKCHIISLKPDIKTQKAVMLKAFELFGKPTWFIDRLIYSYPFAMALKFNTPLLVYGENVSYEYGGSDDKETPSARNIFENGVASDLDIKTFLNDEVKEQDLQLFFNPRKDDLNKLEPIYLSYFLEWNSYKNYVFAKSRGFTDLSSEWDRRHCAENFDQIDSIAYIVHSWMKYPKFGHAMASDYASRFIRYGLLSRDEAVKIVNERDAKLDERCVEDFCSFLNISKSKFWQIVEKHYNKELFYKNDFGEFKLKNPLRGGGIDFHK</sequence>
<protein>
    <submittedName>
        <fullName evidence="1">CMP-Leg5Am7Ac acetamidino-synthase</fullName>
    </submittedName>
</protein>
<dbReference type="OrthoDB" id="5366152at2"/>
<keyword evidence="2" id="KW-1185">Reference proteome</keyword>
<dbReference type="InterPro" id="IPR020022">
    <property type="entry name" value="N-acetyl_sugar_amidoTrfase"/>
</dbReference>
<organism evidence="1 2">
    <name type="scientific">Campylobacter avium LMG 24591</name>
    <dbReference type="NCBI Taxonomy" id="522484"/>
    <lineage>
        <taxon>Bacteria</taxon>
        <taxon>Pseudomonadati</taxon>
        <taxon>Campylobacterota</taxon>
        <taxon>Epsilonproteobacteria</taxon>
        <taxon>Campylobacterales</taxon>
        <taxon>Campylobacteraceae</taxon>
        <taxon>Campylobacter</taxon>
    </lineage>
</organism>
<dbReference type="AlphaFoldDB" id="A0A222MYB6"/>